<feature type="compositionally biased region" description="Basic and acidic residues" evidence="6">
    <location>
        <begin position="165"/>
        <end position="179"/>
    </location>
</feature>
<gene>
    <name evidence="3 8" type="primary">rplF</name>
    <name evidence="8" type="ORF">HG543_35620</name>
</gene>
<evidence type="ECO:0000256" key="2">
    <source>
        <dbReference type="ARBA" id="ARBA00023274"/>
    </source>
</evidence>
<dbReference type="PIRSF" id="PIRSF002162">
    <property type="entry name" value="Ribosomal_L6"/>
    <property type="match status" value="1"/>
</dbReference>
<reference evidence="8 9" key="1">
    <citation type="submission" date="2020-04" db="EMBL/GenBank/DDBJ databases">
        <title>Draft genome of Pyxidicoccus fallax type strain.</title>
        <authorList>
            <person name="Whitworth D.E."/>
        </authorList>
    </citation>
    <scope>NUCLEOTIDE SEQUENCE [LARGE SCALE GENOMIC DNA]</scope>
    <source>
        <strain evidence="8 9">DSM 14698</strain>
    </source>
</reference>
<dbReference type="AlphaFoldDB" id="A0A848LR76"/>
<evidence type="ECO:0000256" key="3">
    <source>
        <dbReference type="HAMAP-Rule" id="MF_01365"/>
    </source>
</evidence>
<feature type="domain" description="Large ribosomal subunit protein uL6 alpha-beta" evidence="7">
    <location>
        <begin position="91"/>
        <end position="173"/>
    </location>
</feature>
<protein>
    <recommendedName>
        <fullName evidence="3">Large ribosomal subunit protein uL6</fullName>
    </recommendedName>
</protein>
<dbReference type="HAMAP" id="MF_01365_B">
    <property type="entry name" value="Ribosomal_uL6_B"/>
    <property type="match status" value="1"/>
</dbReference>
<dbReference type="PANTHER" id="PTHR11655:SF14">
    <property type="entry name" value="LARGE RIBOSOMAL SUBUNIT PROTEIN UL6M"/>
    <property type="match status" value="1"/>
</dbReference>
<dbReference type="GO" id="GO:0019843">
    <property type="term" value="F:rRNA binding"/>
    <property type="evidence" value="ECO:0007669"/>
    <property type="project" value="UniProtKB-UniRule"/>
</dbReference>
<accession>A0A848LR76</accession>
<name>A0A848LR76_9BACT</name>
<evidence type="ECO:0000313" key="8">
    <source>
        <dbReference type="EMBL" id="NMO20152.1"/>
    </source>
</evidence>
<dbReference type="GO" id="GO:0003735">
    <property type="term" value="F:structural constituent of ribosome"/>
    <property type="evidence" value="ECO:0007669"/>
    <property type="project" value="UniProtKB-UniRule"/>
</dbReference>
<feature type="region of interest" description="Disordered" evidence="6">
    <location>
        <begin position="165"/>
        <end position="188"/>
    </location>
</feature>
<proteinExistence type="inferred from homology"/>
<comment type="similarity">
    <text evidence="3 4">Belongs to the universal ribosomal protein uL6 family.</text>
</comment>
<dbReference type="InterPro" id="IPR020040">
    <property type="entry name" value="Ribosomal_uL6_a/b-dom"/>
</dbReference>
<dbReference type="PROSITE" id="PS00525">
    <property type="entry name" value="RIBOSOMAL_L6_1"/>
    <property type="match status" value="1"/>
</dbReference>
<dbReference type="InterPro" id="IPR036789">
    <property type="entry name" value="Ribosomal_uL6-like_a/b-dom_sf"/>
</dbReference>
<evidence type="ECO:0000256" key="6">
    <source>
        <dbReference type="SAM" id="MobiDB-lite"/>
    </source>
</evidence>
<keyword evidence="1 3" id="KW-0689">Ribosomal protein</keyword>
<feature type="domain" description="Large ribosomal subunit protein uL6 alpha-beta" evidence="7">
    <location>
        <begin position="12"/>
        <end position="82"/>
    </location>
</feature>
<dbReference type="PANTHER" id="PTHR11655">
    <property type="entry name" value="60S/50S RIBOSOMAL PROTEIN L6/L9"/>
    <property type="match status" value="1"/>
</dbReference>
<dbReference type="Pfam" id="PF00347">
    <property type="entry name" value="Ribosomal_L6"/>
    <property type="match status" value="2"/>
</dbReference>
<dbReference type="InterPro" id="IPR002358">
    <property type="entry name" value="Ribosomal_uL6_CS"/>
</dbReference>
<dbReference type="PRINTS" id="PR00059">
    <property type="entry name" value="RIBOSOMALL6"/>
</dbReference>
<dbReference type="NCBIfam" id="TIGR03654">
    <property type="entry name" value="L6_bact"/>
    <property type="match status" value="1"/>
</dbReference>
<dbReference type="GO" id="GO:0022625">
    <property type="term" value="C:cytosolic large ribosomal subunit"/>
    <property type="evidence" value="ECO:0007669"/>
    <property type="project" value="UniProtKB-UniRule"/>
</dbReference>
<evidence type="ECO:0000256" key="4">
    <source>
        <dbReference type="RuleBase" id="RU003869"/>
    </source>
</evidence>
<dbReference type="SUPFAM" id="SSF56053">
    <property type="entry name" value="Ribosomal protein L6"/>
    <property type="match status" value="2"/>
</dbReference>
<dbReference type="EMBL" id="JABBJJ010000227">
    <property type="protein sequence ID" value="NMO20152.1"/>
    <property type="molecule type" value="Genomic_DNA"/>
</dbReference>
<dbReference type="Gene3D" id="3.90.930.12">
    <property type="entry name" value="Ribosomal protein L6, alpha-beta domain"/>
    <property type="match status" value="2"/>
</dbReference>
<evidence type="ECO:0000256" key="1">
    <source>
        <dbReference type="ARBA" id="ARBA00022980"/>
    </source>
</evidence>
<dbReference type="RefSeq" id="WP_169349377.1">
    <property type="nucleotide sequence ID" value="NZ_JABBJJ010000227.1"/>
</dbReference>
<comment type="function">
    <text evidence="3 5">This protein binds to the 23S rRNA, and is important in its secondary structure. It is located near the subunit interface in the base of the L7/L12 stalk, and near the tRNA binding site of the peptidyltransferase center.</text>
</comment>
<comment type="subunit">
    <text evidence="3">Part of the 50S ribosomal subunit.</text>
</comment>
<evidence type="ECO:0000259" key="7">
    <source>
        <dbReference type="Pfam" id="PF00347"/>
    </source>
</evidence>
<keyword evidence="9" id="KW-1185">Reference proteome</keyword>
<dbReference type="Proteomes" id="UP000518300">
    <property type="component" value="Unassembled WGS sequence"/>
</dbReference>
<sequence>MSRIGKLAIKLGDKTKATVAGQQVNFEGPKGKLSVKLPAKVKVEIKDGQISVLRADESREARSLHGLTRTILANANKGVSTGFEKKLDIRGVGFRAEVKGKAIHFALGYSHPVVFNLPEGVTAEVDKASRTEDSLPTLGLTLRSADKEVLGATAVNIRSLRPPEPYKGKGIKYSEERIRRKEGKTGTT</sequence>
<keyword evidence="3 5" id="KW-0694">RNA-binding</keyword>
<dbReference type="GO" id="GO:0002181">
    <property type="term" value="P:cytoplasmic translation"/>
    <property type="evidence" value="ECO:0007669"/>
    <property type="project" value="TreeGrafter"/>
</dbReference>
<comment type="caution">
    <text evidence="8">The sequence shown here is derived from an EMBL/GenBank/DDBJ whole genome shotgun (WGS) entry which is preliminary data.</text>
</comment>
<dbReference type="InterPro" id="IPR019906">
    <property type="entry name" value="Ribosomal_uL6_bac-type"/>
</dbReference>
<keyword evidence="2 3" id="KW-0687">Ribonucleoprotein</keyword>
<evidence type="ECO:0000256" key="5">
    <source>
        <dbReference type="RuleBase" id="RU003870"/>
    </source>
</evidence>
<evidence type="ECO:0000313" key="9">
    <source>
        <dbReference type="Proteomes" id="UP000518300"/>
    </source>
</evidence>
<dbReference type="InterPro" id="IPR000702">
    <property type="entry name" value="Ribosomal_uL6-like"/>
</dbReference>
<keyword evidence="3 5" id="KW-0699">rRNA-binding</keyword>
<organism evidence="8 9">
    <name type="scientific">Pyxidicoccus fallax</name>
    <dbReference type="NCBI Taxonomy" id="394095"/>
    <lineage>
        <taxon>Bacteria</taxon>
        <taxon>Pseudomonadati</taxon>
        <taxon>Myxococcota</taxon>
        <taxon>Myxococcia</taxon>
        <taxon>Myxococcales</taxon>
        <taxon>Cystobacterineae</taxon>
        <taxon>Myxococcaceae</taxon>
        <taxon>Pyxidicoccus</taxon>
    </lineage>
</organism>